<evidence type="ECO:0000313" key="3">
    <source>
        <dbReference type="Proteomes" id="UP001209878"/>
    </source>
</evidence>
<proteinExistence type="predicted"/>
<organism evidence="2 3">
    <name type="scientific">Ridgeia piscesae</name>
    <name type="common">Tubeworm</name>
    <dbReference type="NCBI Taxonomy" id="27915"/>
    <lineage>
        <taxon>Eukaryota</taxon>
        <taxon>Metazoa</taxon>
        <taxon>Spiralia</taxon>
        <taxon>Lophotrochozoa</taxon>
        <taxon>Annelida</taxon>
        <taxon>Polychaeta</taxon>
        <taxon>Sedentaria</taxon>
        <taxon>Canalipalpata</taxon>
        <taxon>Sabellida</taxon>
        <taxon>Siboglinidae</taxon>
        <taxon>Ridgeia</taxon>
    </lineage>
</organism>
<dbReference type="InterPro" id="IPR036691">
    <property type="entry name" value="Endo/exonu/phosph_ase_sf"/>
</dbReference>
<dbReference type="Proteomes" id="UP001209878">
    <property type="component" value="Unassembled WGS sequence"/>
</dbReference>
<accession>A0AAD9NXR6</accession>
<reference evidence="2" key="1">
    <citation type="journal article" date="2023" name="Mol. Biol. Evol.">
        <title>Third-Generation Sequencing Reveals the Adaptive Role of the Epigenome in Three Deep-Sea Polychaetes.</title>
        <authorList>
            <person name="Perez M."/>
            <person name="Aroh O."/>
            <person name="Sun Y."/>
            <person name="Lan Y."/>
            <person name="Juniper S.K."/>
            <person name="Young C.R."/>
            <person name="Angers B."/>
            <person name="Qian P.Y."/>
        </authorList>
    </citation>
    <scope>NUCLEOTIDE SEQUENCE</scope>
    <source>
        <strain evidence="2">R07B-5</strain>
    </source>
</reference>
<comment type="caution">
    <text evidence="2">The sequence shown here is derived from an EMBL/GenBank/DDBJ whole genome shotgun (WGS) entry which is preliminary data.</text>
</comment>
<protein>
    <recommendedName>
        <fullName evidence="4">Endonuclease/exonuclease/phosphatase domain-containing protein</fullName>
    </recommendedName>
</protein>
<sequence length="184" mass="20659">MNDMLDAQPANSMPNGSMPGIPTTALPTDPLQDEGDKYYTRATTSSLRLPNEKIVIGTWNVRTLYACGKLNELTHELVRYTWDIIGLEEVYTPAQNYDDDAIELEEIIKKTPKKDLLVITGDWNAKKLEKVDSFKYLGSTLTKNGSSTKEVKTKLRLVASAMTRISVIWKSNSVSFPLKLRGPY</sequence>
<evidence type="ECO:0000256" key="1">
    <source>
        <dbReference type="SAM" id="MobiDB-lite"/>
    </source>
</evidence>
<dbReference type="SUPFAM" id="SSF56219">
    <property type="entry name" value="DNase I-like"/>
    <property type="match status" value="1"/>
</dbReference>
<dbReference type="AlphaFoldDB" id="A0AAD9NXR6"/>
<evidence type="ECO:0008006" key="4">
    <source>
        <dbReference type="Google" id="ProtNLM"/>
    </source>
</evidence>
<feature type="region of interest" description="Disordered" evidence="1">
    <location>
        <begin position="1"/>
        <end position="20"/>
    </location>
</feature>
<gene>
    <name evidence="2" type="ORF">NP493_266g02003</name>
</gene>
<keyword evidence="3" id="KW-1185">Reference proteome</keyword>
<name>A0AAD9NXR6_RIDPI</name>
<dbReference type="EMBL" id="JAODUO010000265">
    <property type="protein sequence ID" value="KAK2184432.1"/>
    <property type="molecule type" value="Genomic_DNA"/>
</dbReference>
<evidence type="ECO:0000313" key="2">
    <source>
        <dbReference type="EMBL" id="KAK2184432.1"/>
    </source>
</evidence>